<sequence>MSNKDTLKHLFSETVKGIIWKIVLDDQNEILLLESRTEDKQTLFYGFDLKNQKLLFKELQLEEKWFISLEGIINGVAVFQGYENEFSPLKKGIIAYDTKESKILWQNYTYTCERITNSGIIAYNSKIQPKKTELLETETGLLLKSIRQEDLPAYSVLSNSIYNPSIIFGENIQETRHQLILGNLQVIASYEREEESLNQYLEVYQNEEIIFRDKIQSDIQKIAPDTFFIWIGKLVYIRNKSEIVSYLL</sequence>
<organism evidence="1 2">
    <name type="scientific">Pseudopedobacter beijingensis</name>
    <dbReference type="NCBI Taxonomy" id="1207056"/>
    <lineage>
        <taxon>Bacteria</taxon>
        <taxon>Pseudomonadati</taxon>
        <taxon>Bacteroidota</taxon>
        <taxon>Sphingobacteriia</taxon>
        <taxon>Sphingobacteriales</taxon>
        <taxon>Sphingobacteriaceae</taxon>
        <taxon>Pseudopedobacter</taxon>
    </lineage>
</organism>
<proteinExistence type="predicted"/>
<comment type="caution">
    <text evidence="1">The sequence shown here is derived from an EMBL/GenBank/DDBJ whole genome shotgun (WGS) entry which is preliminary data.</text>
</comment>
<keyword evidence="2" id="KW-1185">Reference proteome</keyword>
<reference evidence="2" key="1">
    <citation type="journal article" date="2019" name="Int. J. Syst. Evol. Microbiol.">
        <title>The Global Catalogue of Microorganisms (GCM) 10K type strain sequencing project: providing services to taxonomists for standard genome sequencing and annotation.</title>
        <authorList>
            <consortium name="The Broad Institute Genomics Platform"/>
            <consortium name="The Broad Institute Genome Sequencing Center for Infectious Disease"/>
            <person name="Wu L."/>
            <person name="Ma J."/>
        </authorList>
    </citation>
    <scope>NUCLEOTIDE SEQUENCE [LARGE SCALE GENOMIC DNA]</scope>
    <source>
        <strain evidence="2">CCUG 53762</strain>
    </source>
</reference>
<accession>A0ABW4IHD3</accession>
<evidence type="ECO:0000313" key="2">
    <source>
        <dbReference type="Proteomes" id="UP001597118"/>
    </source>
</evidence>
<dbReference type="InterPro" id="IPR032595">
    <property type="entry name" value="DUF4905"/>
</dbReference>
<name>A0ABW4IHD3_9SPHI</name>
<dbReference type="EMBL" id="JBHUDG010000050">
    <property type="protein sequence ID" value="MFD1631769.1"/>
    <property type="molecule type" value="Genomic_DNA"/>
</dbReference>
<gene>
    <name evidence="1" type="ORF">ACFSAH_17985</name>
</gene>
<evidence type="ECO:0000313" key="1">
    <source>
        <dbReference type="EMBL" id="MFD1631769.1"/>
    </source>
</evidence>
<dbReference type="RefSeq" id="WP_379664135.1">
    <property type="nucleotide sequence ID" value="NZ_JBHUDG010000050.1"/>
</dbReference>
<dbReference type="Proteomes" id="UP001597118">
    <property type="component" value="Unassembled WGS sequence"/>
</dbReference>
<protein>
    <submittedName>
        <fullName evidence="1">DUF4905 domain-containing protein</fullName>
    </submittedName>
</protein>
<dbReference type="Pfam" id="PF16248">
    <property type="entry name" value="DUF4905"/>
    <property type="match status" value="1"/>
</dbReference>